<comment type="caution">
    <text evidence="6">Lacks conserved residue(s) required for the propagation of feature annotation.</text>
</comment>
<evidence type="ECO:0000256" key="6">
    <source>
        <dbReference type="HAMAP-Rule" id="MF_01813"/>
    </source>
</evidence>
<keyword evidence="3 6" id="KW-0808">Transferase</keyword>
<dbReference type="FunFam" id="3.40.50.150:FF:000086">
    <property type="entry name" value="Demethylmenaquinone methyltransferase"/>
    <property type="match status" value="1"/>
</dbReference>
<organism evidence="7 8">
    <name type="scientific">Geomicrobium halophilum</name>
    <dbReference type="NCBI Taxonomy" id="549000"/>
    <lineage>
        <taxon>Bacteria</taxon>
        <taxon>Bacillati</taxon>
        <taxon>Bacillota</taxon>
        <taxon>Bacilli</taxon>
        <taxon>Bacillales</taxon>
        <taxon>Geomicrobium</taxon>
    </lineage>
</organism>
<dbReference type="SUPFAM" id="SSF53335">
    <property type="entry name" value="S-adenosyl-L-methionine-dependent methyltransferases"/>
    <property type="match status" value="1"/>
</dbReference>
<dbReference type="RefSeq" id="WP_184402961.1">
    <property type="nucleotide sequence ID" value="NZ_JACHHJ010000001.1"/>
</dbReference>
<dbReference type="HAMAP" id="MF_01813">
    <property type="entry name" value="MenG_UbiE_methyltr"/>
    <property type="match status" value="1"/>
</dbReference>
<sequence length="241" mass="27402">MNTRKEKRVHEVFESISSHYDRMNGVISFNMHNRWRKDMMKRTNLTRHANVLDVCAGTADWTIANAKQIQEGSAVGLDFSERMLEVGREKIKNAGLNNVQLIQGNANALPFEDHSFDVVTIGFGLRNVPDPHCTLEEMIRVLKPGGQALCLETSQPENVLFKPVYHLYFQHVMPRLGQWFAKSDKYRWLNESTVMFPNKRKLAHWFEVAGFERVGYCSYAGGAAAGHWGFKPSEGAGRGML</sequence>
<dbReference type="NCBIfam" id="NF001243">
    <property type="entry name" value="PRK00216.1-4"/>
    <property type="match status" value="1"/>
</dbReference>
<evidence type="ECO:0000256" key="5">
    <source>
        <dbReference type="ARBA" id="ARBA00059758"/>
    </source>
</evidence>
<accession>A0A841PRW3</accession>
<feature type="binding site" evidence="6">
    <location>
        <begin position="105"/>
        <end position="106"/>
    </location>
    <ligand>
        <name>S-adenosyl-L-methionine</name>
        <dbReference type="ChEBI" id="CHEBI:59789"/>
    </ligand>
</feature>
<dbReference type="GO" id="GO:0009234">
    <property type="term" value="P:menaquinone biosynthetic process"/>
    <property type="evidence" value="ECO:0007669"/>
    <property type="project" value="UniProtKB-UniRule"/>
</dbReference>
<comment type="similarity">
    <text evidence="6">Belongs to the class I-like SAM-binding methyltransferase superfamily. MenG/UbiE family.</text>
</comment>
<dbReference type="NCBIfam" id="NF001244">
    <property type="entry name" value="PRK00216.1-5"/>
    <property type="match status" value="1"/>
</dbReference>
<dbReference type="InterPro" id="IPR023576">
    <property type="entry name" value="UbiE/COQ5_MeTrFase_CS"/>
</dbReference>
<feature type="binding site" evidence="6">
    <location>
        <position position="78"/>
    </location>
    <ligand>
        <name>S-adenosyl-L-methionine</name>
        <dbReference type="ChEBI" id="CHEBI:59789"/>
    </ligand>
</feature>
<dbReference type="InterPro" id="IPR004033">
    <property type="entry name" value="UbiE/COQ5_MeTrFase"/>
</dbReference>
<keyword evidence="1 6" id="KW-0474">Menaquinone biosynthesis</keyword>
<dbReference type="EMBL" id="JACHHJ010000001">
    <property type="protein sequence ID" value="MBB6449031.1"/>
    <property type="molecule type" value="Genomic_DNA"/>
</dbReference>
<dbReference type="Gene3D" id="3.40.50.150">
    <property type="entry name" value="Vaccinia Virus protein VP39"/>
    <property type="match status" value="1"/>
</dbReference>
<evidence type="ECO:0000256" key="4">
    <source>
        <dbReference type="ARBA" id="ARBA00022691"/>
    </source>
</evidence>
<protein>
    <recommendedName>
        <fullName evidence="6">Demethylmenaquinone methyltransferase</fullName>
        <ecNumber evidence="6">2.1.1.163</ecNumber>
    </recommendedName>
</protein>
<dbReference type="PROSITE" id="PS01183">
    <property type="entry name" value="UBIE_1"/>
    <property type="match status" value="1"/>
</dbReference>
<keyword evidence="4 6" id="KW-0949">S-adenosyl-L-methionine</keyword>
<dbReference type="CDD" id="cd02440">
    <property type="entry name" value="AdoMet_MTases"/>
    <property type="match status" value="1"/>
</dbReference>
<name>A0A841PRW3_9BACL</name>
<dbReference type="PROSITE" id="PS01184">
    <property type="entry name" value="UBIE_2"/>
    <property type="match status" value="1"/>
</dbReference>
<feature type="binding site" evidence="6">
    <location>
        <position position="58"/>
    </location>
    <ligand>
        <name>S-adenosyl-L-methionine</name>
        <dbReference type="ChEBI" id="CHEBI:59789"/>
    </ligand>
</feature>
<keyword evidence="2 6" id="KW-0489">Methyltransferase</keyword>
<evidence type="ECO:0000256" key="1">
    <source>
        <dbReference type="ARBA" id="ARBA00022428"/>
    </source>
</evidence>
<comment type="function">
    <text evidence="5 6">Methyltransferase required for the conversion of demethylmenaquinol (DMKH2) to menaquinol (MKH2).</text>
</comment>
<evidence type="ECO:0000256" key="3">
    <source>
        <dbReference type="ARBA" id="ARBA00022679"/>
    </source>
</evidence>
<proteinExistence type="inferred from homology"/>
<dbReference type="EC" id="2.1.1.163" evidence="6"/>
<keyword evidence="8" id="KW-1185">Reference proteome</keyword>
<dbReference type="PANTHER" id="PTHR43591:SF24">
    <property type="entry name" value="2-METHOXY-6-POLYPRENYL-1,4-BENZOQUINOL METHYLASE, MITOCHONDRIAL"/>
    <property type="match status" value="1"/>
</dbReference>
<dbReference type="GO" id="GO:0043770">
    <property type="term" value="F:demethylmenaquinone methyltransferase activity"/>
    <property type="evidence" value="ECO:0007669"/>
    <property type="project" value="UniProtKB-UniRule"/>
</dbReference>
<dbReference type="NCBIfam" id="TIGR01934">
    <property type="entry name" value="MenG_MenH_UbiE"/>
    <property type="match status" value="1"/>
</dbReference>
<reference evidence="7 8" key="1">
    <citation type="submission" date="2020-08" db="EMBL/GenBank/DDBJ databases">
        <title>Genomic Encyclopedia of Type Strains, Phase IV (KMG-IV): sequencing the most valuable type-strain genomes for metagenomic binning, comparative biology and taxonomic classification.</title>
        <authorList>
            <person name="Goeker M."/>
        </authorList>
    </citation>
    <scope>NUCLEOTIDE SEQUENCE [LARGE SCALE GENOMIC DNA]</scope>
    <source>
        <strain evidence="7 8">DSM 21769</strain>
    </source>
</reference>
<evidence type="ECO:0000256" key="2">
    <source>
        <dbReference type="ARBA" id="ARBA00022603"/>
    </source>
</evidence>
<dbReference type="InterPro" id="IPR029063">
    <property type="entry name" value="SAM-dependent_MTases_sf"/>
</dbReference>
<dbReference type="AlphaFoldDB" id="A0A841PRW3"/>
<comment type="pathway">
    <text evidence="6">Quinol/quinone metabolism; menaquinone biosynthesis; menaquinol from 1,4-dihydroxy-2-naphthoate: step 2/2.</text>
</comment>
<evidence type="ECO:0000313" key="8">
    <source>
        <dbReference type="Proteomes" id="UP000568839"/>
    </source>
</evidence>
<comment type="catalytic activity">
    <reaction evidence="6">
        <text>a 2-demethylmenaquinol + S-adenosyl-L-methionine = a menaquinol + S-adenosyl-L-homocysteine + H(+)</text>
        <dbReference type="Rhea" id="RHEA:42640"/>
        <dbReference type="Rhea" id="RHEA-COMP:9539"/>
        <dbReference type="Rhea" id="RHEA-COMP:9563"/>
        <dbReference type="ChEBI" id="CHEBI:15378"/>
        <dbReference type="ChEBI" id="CHEBI:18151"/>
        <dbReference type="ChEBI" id="CHEBI:55437"/>
        <dbReference type="ChEBI" id="CHEBI:57856"/>
        <dbReference type="ChEBI" id="CHEBI:59789"/>
        <dbReference type="EC" id="2.1.1.163"/>
    </reaction>
</comment>
<dbReference type="Proteomes" id="UP000568839">
    <property type="component" value="Unassembled WGS sequence"/>
</dbReference>
<dbReference type="Pfam" id="PF01209">
    <property type="entry name" value="Ubie_methyltran"/>
    <property type="match status" value="1"/>
</dbReference>
<dbReference type="PANTHER" id="PTHR43591">
    <property type="entry name" value="METHYLTRANSFERASE"/>
    <property type="match status" value="1"/>
</dbReference>
<dbReference type="GO" id="GO:0032259">
    <property type="term" value="P:methylation"/>
    <property type="evidence" value="ECO:0007669"/>
    <property type="project" value="UniProtKB-KW"/>
</dbReference>
<evidence type="ECO:0000313" key="7">
    <source>
        <dbReference type="EMBL" id="MBB6449031.1"/>
    </source>
</evidence>
<comment type="caution">
    <text evidence="7">The sequence shown here is derived from an EMBL/GenBank/DDBJ whole genome shotgun (WGS) entry which is preliminary data.</text>
</comment>
<dbReference type="UniPathway" id="UPA00079">
    <property type="reaction ID" value="UER00169"/>
</dbReference>
<gene>
    <name evidence="6" type="primary">menG</name>
    <name evidence="7" type="ORF">HNR44_000980</name>
</gene>
<dbReference type="PROSITE" id="PS51608">
    <property type="entry name" value="SAM_MT_UBIE"/>
    <property type="match status" value="1"/>
</dbReference>